<evidence type="ECO:0000313" key="4">
    <source>
        <dbReference type="Proteomes" id="UP000799772"/>
    </source>
</evidence>
<feature type="transmembrane region" description="Helical" evidence="2">
    <location>
        <begin position="49"/>
        <end position="68"/>
    </location>
</feature>
<evidence type="ECO:0000256" key="2">
    <source>
        <dbReference type="SAM" id="Phobius"/>
    </source>
</evidence>
<keyword evidence="2" id="KW-0472">Membrane</keyword>
<comment type="caution">
    <text evidence="3">The sequence shown here is derived from an EMBL/GenBank/DDBJ whole genome shotgun (WGS) entry which is preliminary data.</text>
</comment>
<dbReference type="OrthoDB" id="4502894at2759"/>
<reference evidence="3" key="1">
    <citation type="journal article" date="2020" name="Stud. Mycol.">
        <title>101 Dothideomycetes genomes: a test case for predicting lifestyles and emergence of pathogens.</title>
        <authorList>
            <person name="Haridas S."/>
            <person name="Albert R."/>
            <person name="Binder M."/>
            <person name="Bloem J."/>
            <person name="Labutti K."/>
            <person name="Salamov A."/>
            <person name="Andreopoulos B."/>
            <person name="Baker S."/>
            <person name="Barry K."/>
            <person name="Bills G."/>
            <person name="Bluhm B."/>
            <person name="Cannon C."/>
            <person name="Castanera R."/>
            <person name="Culley D."/>
            <person name="Daum C."/>
            <person name="Ezra D."/>
            <person name="Gonzalez J."/>
            <person name="Henrissat B."/>
            <person name="Kuo A."/>
            <person name="Liang C."/>
            <person name="Lipzen A."/>
            <person name="Lutzoni F."/>
            <person name="Magnuson J."/>
            <person name="Mondo S."/>
            <person name="Nolan M."/>
            <person name="Ohm R."/>
            <person name="Pangilinan J."/>
            <person name="Park H.-J."/>
            <person name="Ramirez L."/>
            <person name="Alfaro M."/>
            <person name="Sun H."/>
            <person name="Tritt A."/>
            <person name="Yoshinaga Y."/>
            <person name="Zwiers L.-H."/>
            <person name="Turgeon B."/>
            <person name="Goodwin S."/>
            <person name="Spatafora J."/>
            <person name="Crous P."/>
            <person name="Grigoriev I."/>
        </authorList>
    </citation>
    <scope>NUCLEOTIDE SEQUENCE</scope>
    <source>
        <strain evidence="3">CBS 133067</strain>
    </source>
</reference>
<dbReference type="EMBL" id="ML978132">
    <property type="protein sequence ID" value="KAF2095275.1"/>
    <property type="molecule type" value="Genomic_DNA"/>
</dbReference>
<protein>
    <submittedName>
        <fullName evidence="3">Uncharacterized protein</fullName>
    </submittedName>
</protein>
<evidence type="ECO:0000256" key="1">
    <source>
        <dbReference type="SAM" id="MobiDB-lite"/>
    </source>
</evidence>
<keyword evidence="2" id="KW-1133">Transmembrane helix</keyword>
<organism evidence="3 4">
    <name type="scientific">Rhizodiscina lignyota</name>
    <dbReference type="NCBI Taxonomy" id="1504668"/>
    <lineage>
        <taxon>Eukaryota</taxon>
        <taxon>Fungi</taxon>
        <taxon>Dikarya</taxon>
        <taxon>Ascomycota</taxon>
        <taxon>Pezizomycotina</taxon>
        <taxon>Dothideomycetes</taxon>
        <taxon>Pleosporomycetidae</taxon>
        <taxon>Aulographales</taxon>
        <taxon>Rhizodiscinaceae</taxon>
        <taxon>Rhizodiscina</taxon>
    </lineage>
</organism>
<gene>
    <name evidence="3" type="ORF">NA57DRAFT_79764</name>
</gene>
<accession>A0A9P4M334</accession>
<feature type="region of interest" description="Disordered" evidence="1">
    <location>
        <begin position="117"/>
        <end position="193"/>
    </location>
</feature>
<dbReference type="Proteomes" id="UP000799772">
    <property type="component" value="Unassembled WGS sequence"/>
</dbReference>
<keyword evidence="4" id="KW-1185">Reference proteome</keyword>
<feature type="compositionally biased region" description="Polar residues" evidence="1">
    <location>
        <begin position="128"/>
        <end position="141"/>
    </location>
</feature>
<proteinExistence type="predicted"/>
<dbReference type="AlphaFoldDB" id="A0A9P4M334"/>
<feature type="transmembrane region" description="Helical" evidence="2">
    <location>
        <begin position="20"/>
        <end position="42"/>
    </location>
</feature>
<keyword evidence="2" id="KW-0812">Transmembrane</keyword>
<sequence>MESANVAADAASVVDATLTLLSYIGYAVVKVLYILFLLVLSIAKPIWNALQFVLLPITYIGAFVGYLASLPIKLIVKLEAVYIFFGIAIIIGLVTGVILHFVSRGMLAALGLSPEDDPPMPPRKPLRTVSSYRASRQTTRRSVGPARRAGPIPDVPAPSSPLSPRRGRAGRQGLQSSTILEEDDSVDGTASES</sequence>
<name>A0A9P4M334_9PEZI</name>
<evidence type="ECO:0000313" key="3">
    <source>
        <dbReference type="EMBL" id="KAF2095275.1"/>
    </source>
</evidence>
<feature type="transmembrane region" description="Helical" evidence="2">
    <location>
        <begin position="80"/>
        <end position="102"/>
    </location>
</feature>